<reference evidence="3" key="2">
    <citation type="journal article" date="2009" name="Genome Res.">
        <title>Comparative genomic analyses of the human fungal pathogens Coccidioides and their relatives.</title>
        <authorList>
            <person name="Sharpton T.J."/>
            <person name="Stajich J.E."/>
            <person name="Rounsley S.D."/>
            <person name="Gardner M.J."/>
            <person name="Wortman J.R."/>
            <person name="Jordar V.S."/>
            <person name="Maiti R."/>
            <person name="Kodira C.D."/>
            <person name="Neafsey D.E."/>
            <person name="Zeng Q."/>
            <person name="Hung C.-Y."/>
            <person name="McMahan C."/>
            <person name="Muszewska A."/>
            <person name="Grynberg M."/>
            <person name="Mandel M.A."/>
            <person name="Kellner E.M."/>
            <person name="Barker B.M."/>
            <person name="Galgiani J.N."/>
            <person name="Orbach M.J."/>
            <person name="Kirkland T.N."/>
            <person name="Cole G.T."/>
            <person name="Henn M.R."/>
            <person name="Birren B.W."/>
            <person name="Taylor J.W."/>
        </authorList>
    </citation>
    <scope>NUCLEOTIDE SEQUENCE [LARGE SCALE GENOMIC DNA]</scope>
    <source>
        <strain evidence="3">RMSCC 3488</strain>
    </source>
</reference>
<organism evidence="2 3">
    <name type="scientific">Coccidioides posadasii RMSCC 3488</name>
    <dbReference type="NCBI Taxonomy" id="454284"/>
    <lineage>
        <taxon>Eukaryota</taxon>
        <taxon>Fungi</taxon>
        <taxon>Dikarya</taxon>
        <taxon>Ascomycota</taxon>
        <taxon>Pezizomycotina</taxon>
        <taxon>Eurotiomycetes</taxon>
        <taxon>Eurotiomycetidae</taxon>
        <taxon>Onygenales</taxon>
        <taxon>Onygenaceae</taxon>
        <taxon>Coccidioides</taxon>
    </lineage>
</organism>
<dbReference type="AlphaFoldDB" id="A0A0J6FDB0"/>
<reference evidence="3" key="3">
    <citation type="journal article" date="2010" name="Genome Res.">
        <title>Population genomic sequencing of Coccidioides fungi reveals recent hybridization and transposon control.</title>
        <authorList>
            <person name="Neafsey D.E."/>
            <person name="Barker B.M."/>
            <person name="Sharpton T.J."/>
            <person name="Stajich J.E."/>
            <person name="Park D.J."/>
            <person name="Whiston E."/>
            <person name="Hung C.-Y."/>
            <person name="McMahan C."/>
            <person name="White J."/>
            <person name="Sykes S."/>
            <person name="Heiman D."/>
            <person name="Young S."/>
            <person name="Zeng Q."/>
            <person name="Abouelleil A."/>
            <person name="Aftuck L."/>
            <person name="Bessette D."/>
            <person name="Brown A."/>
            <person name="FitzGerald M."/>
            <person name="Lui A."/>
            <person name="Macdonald J.P."/>
            <person name="Priest M."/>
            <person name="Orbach M.J."/>
            <person name="Galgiani J.N."/>
            <person name="Kirkland T.N."/>
            <person name="Cole G.T."/>
            <person name="Birren B.W."/>
            <person name="Henn M.R."/>
            <person name="Taylor J.W."/>
            <person name="Rounsley S.D."/>
        </authorList>
    </citation>
    <scope>NUCLEOTIDE SEQUENCE [LARGE SCALE GENOMIC DNA]</scope>
    <source>
        <strain evidence="3">RMSCC 3488</strain>
    </source>
</reference>
<feature type="region of interest" description="Disordered" evidence="1">
    <location>
        <begin position="86"/>
        <end position="115"/>
    </location>
</feature>
<dbReference type="VEuPathDB" id="FungiDB:CPAG_03196"/>
<accession>A0A0J6FDB0</accession>
<proteinExistence type="predicted"/>
<evidence type="ECO:0000313" key="2">
    <source>
        <dbReference type="EMBL" id="KMM66859.1"/>
    </source>
</evidence>
<sequence length="193" mass="20359">MPGPLMPERPRQRYLAEASALSPLLEPAAIADSLGSSFPRDFRIGGGDGRAIRSVPGFTGANLRVTPSGWSTGSIHRARRVSFHISMNFSNPPPPPSHPHPANSPLRNTPSRPAASPVLSSSLIAARLGPIDEPLTASSDRLWSSTLTFLQRGPDWDWLSVGKQTREGIPPASAALGQLAAVGDRSASRCAAS</sequence>
<evidence type="ECO:0000313" key="3">
    <source>
        <dbReference type="Proteomes" id="UP000054567"/>
    </source>
</evidence>
<name>A0A0J6FDB0_COCPO</name>
<dbReference type="EMBL" id="DS268110">
    <property type="protein sequence ID" value="KMM66859.1"/>
    <property type="molecule type" value="Genomic_DNA"/>
</dbReference>
<protein>
    <submittedName>
        <fullName evidence="2">Uncharacterized protein</fullName>
    </submittedName>
</protein>
<evidence type="ECO:0000256" key="1">
    <source>
        <dbReference type="SAM" id="MobiDB-lite"/>
    </source>
</evidence>
<dbReference type="Proteomes" id="UP000054567">
    <property type="component" value="Unassembled WGS sequence"/>
</dbReference>
<reference evidence="2 3" key="1">
    <citation type="submission" date="2007-06" db="EMBL/GenBank/DDBJ databases">
        <title>The Genome Sequence of Coccidioides posadasii RMSCC_3488.</title>
        <authorList>
            <consortium name="Coccidioides Genome Resources Consortium"/>
            <consortium name="The Broad Institute Genome Sequencing Platform"/>
            <person name="Henn M.R."/>
            <person name="Sykes S."/>
            <person name="Young S."/>
            <person name="Jaffe D."/>
            <person name="Berlin A."/>
            <person name="Alvarez P."/>
            <person name="Butler J."/>
            <person name="Gnerre S."/>
            <person name="Grabherr M."/>
            <person name="Mauceli E."/>
            <person name="Brockman W."/>
            <person name="Kodira C."/>
            <person name="Alvarado L."/>
            <person name="Zeng Q."/>
            <person name="Crawford M."/>
            <person name="Antoine C."/>
            <person name="Devon K."/>
            <person name="Galgiani J."/>
            <person name="Orsborn K."/>
            <person name="Lewis M.L."/>
            <person name="Nusbaum C."/>
            <person name="Galagan J."/>
            <person name="Birren B."/>
        </authorList>
    </citation>
    <scope>NUCLEOTIDE SEQUENCE [LARGE SCALE GENOMIC DNA]</scope>
    <source>
        <strain evidence="2 3">RMSCC 3488</strain>
    </source>
</reference>
<gene>
    <name evidence="2" type="ORF">CPAG_03196</name>
</gene>